<reference evidence="2 3" key="1">
    <citation type="submission" date="2016-06" db="EMBL/GenBank/DDBJ databases">
        <authorList>
            <person name="Haines A.N."/>
            <person name="Council K.R."/>
        </authorList>
    </citation>
    <scope>NUCLEOTIDE SEQUENCE [LARGE SCALE GENOMIC DNA]</scope>
    <source>
        <strain evidence="2 3">SP158-29</strain>
    </source>
</reference>
<dbReference type="AlphaFoldDB" id="A0A854WP52"/>
<proteinExistence type="predicted"/>
<evidence type="ECO:0000256" key="1">
    <source>
        <dbReference type="SAM" id="Coils"/>
    </source>
</evidence>
<keyword evidence="1" id="KW-0175">Coiled coil</keyword>
<gene>
    <name evidence="2" type="ORF">A9Y57_00272</name>
</gene>
<comment type="caution">
    <text evidence="2">The sequence shown here is derived from an EMBL/GenBank/DDBJ whole genome shotgun (WGS) entry which is preliminary data.</text>
</comment>
<sequence length="218" mass="25876">MKELKEIKQQIDNVRNEYNDYSVYNFEIKQKQAELDGLKDEEDGSTKKSKILKLQREINSLEILETDNVREAYSDLVGSFNELSTPLVSYITQGLDNDKEVQRLKQEYHEAQQRLVQIAVEHNLRLQEKLVQLKQDISGTDYYQLGREISDNRMVQVLGYRTPNTNYIKFYKTDDKEILVPKELEHRYEEALREHDIKRKPKEDKQNFFKGLLTKKEG</sequence>
<name>A0A854WP52_9STRE</name>
<evidence type="ECO:0000313" key="3">
    <source>
        <dbReference type="Proteomes" id="UP000217465"/>
    </source>
</evidence>
<dbReference type="Proteomes" id="UP000217465">
    <property type="component" value="Unassembled WGS sequence"/>
</dbReference>
<organism evidence="2 3">
    <name type="scientific">Streptococcus parauberis</name>
    <dbReference type="NCBI Taxonomy" id="1348"/>
    <lineage>
        <taxon>Bacteria</taxon>
        <taxon>Bacillati</taxon>
        <taxon>Bacillota</taxon>
        <taxon>Bacilli</taxon>
        <taxon>Lactobacillales</taxon>
        <taxon>Streptococcaceae</taxon>
        <taxon>Streptococcus</taxon>
    </lineage>
</organism>
<feature type="coiled-coil region" evidence="1">
    <location>
        <begin position="4"/>
        <end position="48"/>
    </location>
</feature>
<evidence type="ECO:0000313" key="2">
    <source>
        <dbReference type="EMBL" id="PCH13639.1"/>
    </source>
</evidence>
<accession>A0A854WP52</accession>
<protein>
    <submittedName>
        <fullName evidence="2">Uncharacterized protein</fullName>
    </submittedName>
</protein>
<dbReference type="RefSeq" id="WP_096633284.1">
    <property type="nucleotide sequence ID" value="NZ_NSGR01000004.1"/>
</dbReference>
<dbReference type="EMBL" id="NSGR01000004">
    <property type="protein sequence ID" value="PCH13639.1"/>
    <property type="molecule type" value="Genomic_DNA"/>
</dbReference>